<evidence type="ECO:0000313" key="3">
    <source>
        <dbReference type="Proteomes" id="UP000092650"/>
    </source>
</evidence>
<dbReference type="KEGG" id="ppla:BBI15_10020"/>
<sequence>MRLEEANKKLAATLPALKGISKEEEFEHDHEDPEQRFEEREMRKVADHLYSLIYSVEYLQKPIQASGRVIKRSDGRYEIEGAEDYFTSGSPLEIWDESQEIYARTRIEHDGEDYFAVGIKQPLEGLQARCR</sequence>
<dbReference type="Pfam" id="PF17295">
    <property type="entry name" value="DUF5348"/>
    <property type="match status" value="1"/>
</dbReference>
<dbReference type="Gene3D" id="2.40.10.390">
    <property type="match status" value="1"/>
</dbReference>
<accession>A0A1C7E9Y0</accession>
<dbReference type="Proteomes" id="UP000092650">
    <property type="component" value="Chromosome"/>
</dbReference>
<evidence type="ECO:0000259" key="1">
    <source>
        <dbReference type="Pfam" id="PF17295"/>
    </source>
</evidence>
<evidence type="ECO:0000313" key="2">
    <source>
        <dbReference type="EMBL" id="ANU20528.1"/>
    </source>
</evidence>
<protein>
    <recommendedName>
        <fullName evidence="1">DUF5348 domain-containing protein</fullName>
    </recommendedName>
</protein>
<organism evidence="2 3">
    <name type="scientific">Planococcus plakortidis</name>
    <dbReference type="NCBI Taxonomy" id="1038856"/>
    <lineage>
        <taxon>Bacteria</taxon>
        <taxon>Bacillati</taxon>
        <taxon>Bacillota</taxon>
        <taxon>Bacilli</taxon>
        <taxon>Bacillales</taxon>
        <taxon>Caryophanaceae</taxon>
        <taxon>Planococcus</taxon>
    </lineage>
</organism>
<dbReference type="OrthoDB" id="1684344at2"/>
<dbReference type="RefSeq" id="WP_068870647.1">
    <property type="nucleotide sequence ID" value="NZ_CP016539.2"/>
</dbReference>
<keyword evidence="3" id="KW-1185">Reference proteome</keyword>
<dbReference type="InterPro" id="IPR035255">
    <property type="entry name" value="DUF5348"/>
</dbReference>
<proteinExistence type="predicted"/>
<name>A0A1C7E9Y0_9BACL</name>
<feature type="domain" description="DUF5348" evidence="1">
    <location>
        <begin position="70"/>
        <end position="129"/>
    </location>
</feature>
<reference evidence="2" key="1">
    <citation type="submission" date="2016-10" db="EMBL/GenBank/DDBJ databases">
        <authorList>
            <person name="See-Too W.S."/>
        </authorList>
    </citation>
    <scope>NUCLEOTIDE SEQUENCE [LARGE SCALE GENOMIC DNA]</scope>
    <source>
        <strain evidence="2">DSM 23997</strain>
    </source>
</reference>
<dbReference type="AlphaFoldDB" id="A0A1C7E9Y0"/>
<gene>
    <name evidence="2" type="ORF">BBI15_10020</name>
</gene>
<dbReference type="EMBL" id="CP016539">
    <property type="protein sequence ID" value="ANU20528.1"/>
    <property type="molecule type" value="Genomic_DNA"/>
</dbReference>